<feature type="transmembrane region" description="Helical" evidence="5">
    <location>
        <begin position="286"/>
        <end position="306"/>
    </location>
</feature>
<feature type="transmembrane region" description="Helical" evidence="5">
    <location>
        <begin position="154"/>
        <end position="174"/>
    </location>
</feature>
<feature type="transmembrane region" description="Helical" evidence="5">
    <location>
        <begin position="180"/>
        <end position="199"/>
    </location>
</feature>
<feature type="domain" description="Sugar phosphate transporter" evidence="6">
    <location>
        <begin position="59"/>
        <end position="355"/>
    </location>
</feature>
<feature type="transmembrane region" description="Helical" evidence="5">
    <location>
        <begin position="340"/>
        <end position="357"/>
    </location>
</feature>
<dbReference type="Proteomes" id="UP000076154">
    <property type="component" value="Unassembled WGS sequence"/>
</dbReference>
<feature type="transmembrane region" description="Helical" evidence="5">
    <location>
        <begin position="206"/>
        <end position="226"/>
    </location>
</feature>
<proteinExistence type="predicted"/>
<evidence type="ECO:0000256" key="1">
    <source>
        <dbReference type="ARBA" id="ARBA00004141"/>
    </source>
</evidence>
<evidence type="ECO:0000259" key="6">
    <source>
        <dbReference type="Pfam" id="PF03151"/>
    </source>
</evidence>
<evidence type="ECO:0000256" key="2">
    <source>
        <dbReference type="ARBA" id="ARBA00022692"/>
    </source>
</evidence>
<reference evidence="7" key="1">
    <citation type="submission" date="2018-04" db="EMBL/GenBank/DDBJ databases">
        <title>Whole genome sequencing of Hypsizygus marmoreus.</title>
        <authorList>
            <person name="Choi I.-G."/>
            <person name="Min B."/>
            <person name="Kim J.-G."/>
            <person name="Kim S."/>
            <person name="Oh Y.-L."/>
            <person name="Kong W.-S."/>
            <person name="Park H."/>
            <person name="Jeong J."/>
            <person name="Song E.-S."/>
        </authorList>
    </citation>
    <scope>NUCLEOTIDE SEQUENCE [LARGE SCALE GENOMIC DNA]</scope>
    <source>
        <strain evidence="7">51987-8</strain>
    </source>
</reference>
<dbReference type="InParanoid" id="A0A369JZE0"/>
<keyword evidence="4 5" id="KW-0472">Membrane</keyword>
<keyword evidence="2 5" id="KW-0812">Transmembrane</keyword>
<evidence type="ECO:0000256" key="3">
    <source>
        <dbReference type="ARBA" id="ARBA00022989"/>
    </source>
</evidence>
<dbReference type="InterPro" id="IPR004853">
    <property type="entry name" value="Sugar_P_trans_dom"/>
</dbReference>
<evidence type="ECO:0000313" key="7">
    <source>
        <dbReference type="EMBL" id="RDB24814.1"/>
    </source>
</evidence>
<keyword evidence="8" id="KW-1185">Reference proteome</keyword>
<feature type="transmembrane region" description="Helical" evidence="5">
    <location>
        <begin position="246"/>
        <end position="274"/>
    </location>
</feature>
<dbReference type="InterPro" id="IPR050186">
    <property type="entry name" value="TPT_transporter"/>
</dbReference>
<accession>A0A369JZE0</accession>
<organism evidence="7 8">
    <name type="scientific">Hypsizygus marmoreus</name>
    <name type="common">White beech mushroom</name>
    <name type="synonym">Agaricus marmoreus</name>
    <dbReference type="NCBI Taxonomy" id="39966"/>
    <lineage>
        <taxon>Eukaryota</taxon>
        <taxon>Fungi</taxon>
        <taxon>Dikarya</taxon>
        <taxon>Basidiomycota</taxon>
        <taxon>Agaricomycotina</taxon>
        <taxon>Agaricomycetes</taxon>
        <taxon>Agaricomycetidae</taxon>
        <taxon>Agaricales</taxon>
        <taxon>Tricholomatineae</taxon>
        <taxon>Lyophyllaceae</taxon>
        <taxon>Hypsizygus</taxon>
    </lineage>
</organism>
<dbReference type="EMBL" id="LUEZ02000041">
    <property type="protein sequence ID" value="RDB24814.1"/>
    <property type="molecule type" value="Genomic_DNA"/>
</dbReference>
<dbReference type="FunCoup" id="A0A369JZE0">
    <property type="interactions" value="387"/>
</dbReference>
<feature type="transmembrane region" description="Helical" evidence="5">
    <location>
        <begin position="87"/>
        <end position="112"/>
    </location>
</feature>
<evidence type="ECO:0000256" key="4">
    <source>
        <dbReference type="ARBA" id="ARBA00023136"/>
    </source>
</evidence>
<dbReference type="OrthoDB" id="18894at2759"/>
<dbReference type="InterPro" id="IPR037185">
    <property type="entry name" value="EmrE-like"/>
</dbReference>
<feature type="transmembrane region" description="Helical" evidence="5">
    <location>
        <begin position="57"/>
        <end position="75"/>
    </location>
</feature>
<dbReference type="AlphaFoldDB" id="A0A369JZE0"/>
<protein>
    <submittedName>
        <fullName evidence="7">Transporter C22E12.01</fullName>
    </submittedName>
</protein>
<comment type="subcellular location">
    <subcellularLocation>
        <location evidence="1">Membrane</location>
        <topology evidence="1">Multi-pass membrane protein</topology>
    </subcellularLocation>
</comment>
<dbReference type="SUPFAM" id="SSF103481">
    <property type="entry name" value="Multidrug resistance efflux transporter EmrE"/>
    <property type="match status" value="1"/>
</dbReference>
<evidence type="ECO:0000256" key="5">
    <source>
        <dbReference type="SAM" id="Phobius"/>
    </source>
</evidence>
<dbReference type="Pfam" id="PF03151">
    <property type="entry name" value="TPT"/>
    <property type="match status" value="1"/>
</dbReference>
<gene>
    <name evidence="7" type="ORF">Hypma_008002</name>
</gene>
<keyword evidence="3 5" id="KW-1133">Transmembrane helix</keyword>
<evidence type="ECO:0000313" key="8">
    <source>
        <dbReference type="Proteomes" id="UP000076154"/>
    </source>
</evidence>
<name>A0A369JZE0_HYPMA</name>
<dbReference type="GO" id="GO:0016020">
    <property type="term" value="C:membrane"/>
    <property type="evidence" value="ECO:0007669"/>
    <property type="project" value="UniProtKB-SubCell"/>
</dbReference>
<comment type="caution">
    <text evidence="7">The sequence shown here is derived from an EMBL/GenBank/DDBJ whole genome shotgun (WGS) entry which is preliminary data.</text>
</comment>
<sequence length="486" mass="54161">MTRLGNDESSLDEPLPHLPRQSFTYDVDELADESVSEGIHLASLAERKRLWWRNATINALFIGSWFFFATVLSVYNKWMFSSEHFGFPFPLFVTTIHMCIQFIIAASMRFFWPKQFKPQHRPSVSDYGKKAFPTAVASSLDIGLSNVSLRTITLSFYTMCKSSSLIFVLLFAFLFRLEKFSWRLVGVIFLIFSGVLLMVATETKFVLEGLILVLSASAFGGLRWSLTQLLLHNHKMGLDNPAATVYWLAPSMAATLAIVSVVTESWVAVFRSAFFVTFGKSSETMAYLVAPGVLAFCMVLSEFYIIQRAGVVPMSIAGIAKEVTTITISAWFFGDQLTPLNITGVSITISGIVLFTYHKYRKSMQSAIPLDAHGNPIPTDEDEDLVVSPDDLGGYHELGEAVSRTSRSHAGGDFEDETSNLNQPLLFSADDGQFDAVETRSIQSSNNRWDAVDRGLRNGSALRDEDTQTVARESLEVSRAWTQDDK</sequence>
<dbReference type="STRING" id="39966.A0A369JZE0"/>
<dbReference type="PANTHER" id="PTHR11132">
    <property type="entry name" value="SOLUTE CARRIER FAMILY 35"/>
    <property type="match status" value="1"/>
</dbReference>